<evidence type="ECO:0000256" key="5">
    <source>
        <dbReference type="ARBA" id="ARBA00022475"/>
    </source>
</evidence>
<comment type="subcellular location">
    <subcellularLocation>
        <location evidence="2">Cell membrane</location>
    </subcellularLocation>
</comment>
<keyword evidence="10" id="KW-1185">Reference proteome</keyword>
<evidence type="ECO:0000313" key="10">
    <source>
        <dbReference type="Proteomes" id="UP001454036"/>
    </source>
</evidence>
<evidence type="ECO:0000256" key="7">
    <source>
        <dbReference type="ARBA" id="ARBA00023294"/>
    </source>
</evidence>
<organism evidence="9 10">
    <name type="scientific">Lithospermum erythrorhizon</name>
    <name type="common">Purple gromwell</name>
    <name type="synonym">Lithospermum officinale var. erythrorhizon</name>
    <dbReference type="NCBI Taxonomy" id="34254"/>
    <lineage>
        <taxon>Eukaryota</taxon>
        <taxon>Viridiplantae</taxon>
        <taxon>Streptophyta</taxon>
        <taxon>Embryophyta</taxon>
        <taxon>Tracheophyta</taxon>
        <taxon>Spermatophyta</taxon>
        <taxon>Magnoliopsida</taxon>
        <taxon>eudicotyledons</taxon>
        <taxon>Gunneridae</taxon>
        <taxon>Pentapetalae</taxon>
        <taxon>asterids</taxon>
        <taxon>lamiids</taxon>
        <taxon>Boraginales</taxon>
        <taxon>Boraginaceae</taxon>
        <taxon>Boraginoideae</taxon>
        <taxon>Lithospermeae</taxon>
        <taxon>Lithospermum</taxon>
    </lineage>
</organism>
<protein>
    <recommendedName>
        <fullName evidence="11">Protein BIG GRAIN 1-like E</fullName>
    </recommendedName>
</protein>
<feature type="region of interest" description="Disordered" evidence="8">
    <location>
        <begin position="107"/>
        <end position="169"/>
    </location>
</feature>
<dbReference type="AlphaFoldDB" id="A0AAV3QKW2"/>
<name>A0AAV3QKW2_LITER</name>
<evidence type="ECO:0000256" key="3">
    <source>
        <dbReference type="ARBA" id="ARBA00010067"/>
    </source>
</evidence>
<gene>
    <name evidence="9" type="ORF">LIER_18834</name>
</gene>
<dbReference type="GO" id="GO:0005886">
    <property type="term" value="C:plasma membrane"/>
    <property type="evidence" value="ECO:0007669"/>
    <property type="project" value="UniProtKB-SubCell"/>
</dbReference>
<evidence type="ECO:0000256" key="4">
    <source>
        <dbReference type="ARBA" id="ARBA00022448"/>
    </source>
</evidence>
<dbReference type="PANTHER" id="PTHR33541:SF11">
    <property type="entry name" value="PROTEIN BIG GRAIN 1-LIKE E"/>
    <property type="match status" value="1"/>
</dbReference>
<keyword evidence="6" id="KW-0472">Membrane</keyword>
<dbReference type="EMBL" id="BAABME010004565">
    <property type="protein sequence ID" value="GAA0162822.1"/>
    <property type="molecule type" value="Genomic_DNA"/>
</dbReference>
<feature type="region of interest" description="Disordered" evidence="8">
    <location>
        <begin position="80"/>
        <end position="99"/>
    </location>
</feature>
<dbReference type="Proteomes" id="UP001454036">
    <property type="component" value="Unassembled WGS sequence"/>
</dbReference>
<dbReference type="PANTHER" id="PTHR33541">
    <property type="entry name" value="PROTEIN BIG GRAIN 1-LIKE A-RELATED"/>
    <property type="match status" value="1"/>
</dbReference>
<keyword evidence="4" id="KW-0813">Transport</keyword>
<dbReference type="InterPro" id="IPR039621">
    <property type="entry name" value="BG1-like"/>
</dbReference>
<evidence type="ECO:0000313" key="9">
    <source>
        <dbReference type="EMBL" id="GAA0162822.1"/>
    </source>
</evidence>
<feature type="compositionally biased region" description="Polar residues" evidence="8">
    <location>
        <begin position="142"/>
        <end position="163"/>
    </location>
</feature>
<sequence length="302" mass="35024">MSTAKLEEPLKMFKKPSNYRINTGDGKYFSDIHAASEYNNGTIFSHKNIYNERQPWKTQRISFDMHNLRNNSQTFVIEKQTTKEKKHKQPKSPGGKLASFLNSLFNQTSSKKKKSSKSLKDDEECPDERRRRRSSISHVFATRSNFNNNSDTKPSIYPSSITGFRTPPPYSYTTKKSNQELHGYISHQKVLSLNRVDEKKQGISERKDYDWLSKGYQETYKSLSSKYPEKSKNTWSDHKIPVDKKEFKKFNEDYDDGADSDSSSDLFELKNYDIDCYSCTGLPVYETTTMDGIKKVHLSTRA</sequence>
<evidence type="ECO:0008006" key="11">
    <source>
        <dbReference type="Google" id="ProtNLM"/>
    </source>
</evidence>
<comment type="function">
    <text evidence="1">Involved in auxin transport. Regulator of the auxin signaling pathway.</text>
</comment>
<evidence type="ECO:0000256" key="6">
    <source>
        <dbReference type="ARBA" id="ARBA00023136"/>
    </source>
</evidence>
<evidence type="ECO:0000256" key="2">
    <source>
        <dbReference type="ARBA" id="ARBA00004236"/>
    </source>
</evidence>
<keyword evidence="7" id="KW-0927">Auxin signaling pathway</keyword>
<dbReference type="GO" id="GO:0009734">
    <property type="term" value="P:auxin-activated signaling pathway"/>
    <property type="evidence" value="ECO:0007669"/>
    <property type="project" value="UniProtKB-KW"/>
</dbReference>
<comment type="caution">
    <text evidence="9">The sequence shown here is derived from an EMBL/GenBank/DDBJ whole genome shotgun (WGS) entry which is preliminary data.</text>
</comment>
<proteinExistence type="inferred from homology"/>
<comment type="similarity">
    <text evidence="3">Belongs to the BIG GRAIN 1 (BG1) plant protein family.</text>
</comment>
<evidence type="ECO:0000256" key="8">
    <source>
        <dbReference type="SAM" id="MobiDB-lite"/>
    </source>
</evidence>
<evidence type="ECO:0000256" key="1">
    <source>
        <dbReference type="ARBA" id="ARBA00002281"/>
    </source>
</evidence>
<reference evidence="9 10" key="1">
    <citation type="submission" date="2024-01" db="EMBL/GenBank/DDBJ databases">
        <title>The complete chloroplast genome sequence of Lithospermum erythrorhizon: insights into the phylogenetic relationship among Boraginaceae species and the maternal lineages of purple gromwells.</title>
        <authorList>
            <person name="Okada T."/>
            <person name="Watanabe K."/>
        </authorList>
    </citation>
    <scope>NUCLEOTIDE SEQUENCE [LARGE SCALE GENOMIC DNA]</scope>
</reference>
<accession>A0AAV3QKW2</accession>
<keyword evidence="5" id="KW-1003">Cell membrane</keyword>